<feature type="domain" description="Replication factor A C-terminal" evidence="2">
    <location>
        <begin position="119"/>
        <end position="248"/>
    </location>
</feature>
<dbReference type="AlphaFoldDB" id="A0A5B7A2M3"/>
<dbReference type="PANTHER" id="PTHR47165">
    <property type="entry name" value="OS03G0429900 PROTEIN"/>
    <property type="match status" value="1"/>
</dbReference>
<organism evidence="3">
    <name type="scientific">Davidia involucrata</name>
    <name type="common">Dove tree</name>
    <dbReference type="NCBI Taxonomy" id="16924"/>
    <lineage>
        <taxon>Eukaryota</taxon>
        <taxon>Viridiplantae</taxon>
        <taxon>Streptophyta</taxon>
        <taxon>Embryophyta</taxon>
        <taxon>Tracheophyta</taxon>
        <taxon>Spermatophyta</taxon>
        <taxon>Magnoliopsida</taxon>
        <taxon>eudicotyledons</taxon>
        <taxon>Gunneridae</taxon>
        <taxon>Pentapetalae</taxon>
        <taxon>asterids</taxon>
        <taxon>Cornales</taxon>
        <taxon>Nyssaceae</taxon>
        <taxon>Davidia</taxon>
    </lineage>
</organism>
<evidence type="ECO:0000256" key="1">
    <source>
        <dbReference type="SAM" id="MobiDB-lite"/>
    </source>
</evidence>
<dbReference type="Pfam" id="PF08646">
    <property type="entry name" value="Rep_fac-A_C"/>
    <property type="match status" value="1"/>
</dbReference>
<dbReference type="PANTHER" id="PTHR47165:SF4">
    <property type="entry name" value="OS03G0429900 PROTEIN"/>
    <property type="match status" value="1"/>
</dbReference>
<feature type="region of interest" description="Disordered" evidence="1">
    <location>
        <begin position="326"/>
        <end position="362"/>
    </location>
</feature>
<evidence type="ECO:0000259" key="2">
    <source>
        <dbReference type="Pfam" id="PF08646"/>
    </source>
</evidence>
<proteinExistence type="predicted"/>
<gene>
    <name evidence="3" type="ORF">Din_020035</name>
</gene>
<accession>A0A5B7A2M3</accession>
<dbReference type="InterPro" id="IPR013955">
    <property type="entry name" value="Rep_factor-A_C"/>
</dbReference>
<evidence type="ECO:0000313" key="3">
    <source>
        <dbReference type="EMBL" id="MPA50594.1"/>
    </source>
</evidence>
<sequence>MDSSLKPVVLTLWNQFVDNEGVSLARVITENPIVTAMRVKPVSYNGLSLSTRNSSSMLINPQIPEAVNLREWYIANIGLVNTLMNSRPYLALAHRFEAKPSTDITNIEALSSLPDNTLFTLKCSLRIVDMNQQFYYMSCSNCHRATSAKYMQCFTCNYCKLNNVHGIPRCRVAVEAIDSTGSITAAMFGDDAEHFLSCTAISIMQKLNENHESVQSMINTSTDGDIILQVKAYHSEFRGTTSRKFNIIVPENAKEKTMLQISDSETKIVQFPMQETSNPEKEINFHPLEPIQQDNENAQESNFAFPETITGTEEDLHSHIEEVMIKKEKNAEKEEKTKPEDDLIVKEQNESGPSKNVKRKLI</sequence>
<reference evidence="3" key="1">
    <citation type="submission" date="2019-08" db="EMBL/GenBank/DDBJ databases">
        <title>Reference gene set and small RNA set construction with multiple tissues from Davidia involucrata Baill.</title>
        <authorList>
            <person name="Yang H."/>
            <person name="Zhou C."/>
            <person name="Li G."/>
            <person name="Wang J."/>
            <person name="Gao P."/>
            <person name="Wang M."/>
            <person name="Wang R."/>
            <person name="Zhao Y."/>
        </authorList>
    </citation>
    <scope>NUCLEOTIDE SEQUENCE</scope>
    <source>
        <tissue evidence="3">Mixed with DoveR01_LX</tissue>
    </source>
</reference>
<protein>
    <recommendedName>
        <fullName evidence="2">Replication factor A C-terminal domain-containing protein</fullName>
    </recommendedName>
</protein>
<dbReference type="EMBL" id="GHES01020035">
    <property type="protein sequence ID" value="MPA50594.1"/>
    <property type="molecule type" value="Transcribed_RNA"/>
</dbReference>
<dbReference type="Gene3D" id="2.40.50.140">
    <property type="entry name" value="Nucleic acid-binding proteins"/>
    <property type="match status" value="2"/>
</dbReference>
<dbReference type="SUPFAM" id="SSF50249">
    <property type="entry name" value="Nucleic acid-binding proteins"/>
    <property type="match status" value="2"/>
</dbReference>
<name>A0A5B7A2M3_DAVIN</name>
<feature type="compositionally biased region" description="Basic and acidic residues" evidence="1">
    <location>
        <begin position="326"/>
        <end position="349"/>
    </location>
</feature>
<dbReference type="InterPro" id="IPR012340">
    <property type="entry name" value="NA-bd_OB-fold"/>
</dbReference>